<accession>A0A7J0BVN0</accession>
<name>A0A7J0BVN0_9BACT</name>
<proteinExistence type="predicted"/>
<dbReference type="AlphaFoldDB" id="A0A7J0BVN0"/>
<feature type="transmembrane region" description="Helical" evidence="1">
    <location>
        <begin position="79"/>
        <end position="99"/>
    </location>
</feature>
<dbReference type="EMBL" id="BLVP01000008">
    <property type="protein sequence ID" value="GFM37054.1"/>
    <property type="molecule type" value="Genomic_DNA"/>
</dbReference>
<reference evidence="2 3" key="1">
    <citation type="submission" date="2020-05" db="EMBL/GenBank/DDBJ databases">
        <title>Draft genome sequence of Desulfovibrio psychrotolerans JS1T.</title>
        <authorList>
            <person name="Ueno A."/>
            <person name="Tamazawa S."/>
            <person name="Tamamura S."/>
            <person name="Murakami T."/>
            <person name="Kiyama T."/>
            <person name="Inomata H."/>
            <person name="Amano Y."/>
            <person name="Miyakawa K."/>
            <person name="Tamaki H."/>
            <person name="Naganuma T."/>
            <person name="Kaneko K."/>
        </authorList>
    </citation>
    <scope>NUCLEOTIDE SEQUENCE [LARGE SCALE GENOMIC DNA]</scope>
    <source>
        <strain evidence="2 3">JS1</strain>
    </source>
</reference>
<protein>
    <recommendedName>
        <fullName evidence="4">DUF4079 domain-containing protein</fullName>
    </recommendedName>
</protein>
<feature type="transmembrane region" description="Helical" evidence="1">
    <location>
        <begin position="111"/>
        <end position="135"/>
    </location>
</feature>
<feature type="transmembrane region" description="Helical" evidence="1">
    <location>
        <begin position="45"/>
        <end position="67"/>
    </location>
</feature>
<evidence type="ECO:0000313" key="2">
    <source>
        <dbReference type="EMBL" id="GFM37054.1"/>
    </source>
</evidence>
<dbReference type="Pfam" id="PF13301">
    <property type="entry name" value="DUF4079"/>
    <property type="match status" value="1"/>
</dbReference>
<gene>
    <name evidence="2" type="ORF">DSM19430T_17380</name>
</gene>
<evidence type="ECO:0000313" key="3">
    <source>
        <dbReference type="Proteomes" id="UP000503820"/>
    </source>
</evidence>
<sequence length="140" mass="15906">MLYLHPAIMPFVILFLLYALRLGLDRTLSRFPGRRRTFRWGSHVRYGRYALLMLLAGAVGGALVALWRWEEVGNTELHYTLALVMLPMMVIAYGTGHIMDAYRRKRTLLPLVHMINNILLCALAAAQVVTGIAALQEWVL</sequence>
<comment type="caution">
    <text evidence="2">The sequence shown here is derived from an EMBL/GenBank/DDBJ whole genome shotgun (WGS) entry which is preliminary data.</text>
</comment>
<dbReference type="Proteomes" id="UP000503820">
    <property type="component" value="Unassembled WGS sequence"/>
</dbReference>
<keyword evidence="1" id="KW-1133">Transmembrane helix</keyword>
<feature type="transmembrane region" description="Helical" evidence="1">
    <location>
        <begin position="6"/>
        <end position="24"/>
    </location>
</feature>
<keyword evidence="3" id="KW-1185">Reference proteome</keyword>
<dbReference type="RefSeq" id="WP_174409703.1">
    <property type="nucleotide sequence ID" value="NZ_BLVP01000008.1"/>
</dbReference>
<keyword evidence="1" id="KW-0472">Membrane</keyword>
<keyword evidence="1" id="KW-0812">Transmembrane</keyword>
<evidence type="ECO:0000256" key="1">
    <source>
        <dbReference type="SAM" id="Phobius"/>
    </source>
</evidence>
<evidence type="ECO:0008006" key="4">
    <source>
        <dbReference type="Google" id="ProtNLM"/>
    </source>
</evidence>
<organism evidence="2 3">
    <name type="scientific">Desulfovibrio psychrotolerans</name>
    <dbReference type="NCBI Taxonomy" id="415242"/>
    <lineage>
        <taxon>Bacteria</taxon>
        <taxon>Pseudomonadati</taxon>
        <taxon>Thermodesulfobacteriota</taxon>
        <taxon>Desulfovibrionia</taxon>
        <taxon>Desulfovibrionales</taxon>
        <taxon>Desulfovibrionaceae</taxon>
        <taxon>Desulfovibrio</taxon>
    </lineage>
</organism>
<dbReference type="InterPro" id="IPR025067">
    <property type="entry name" value="DUF4079"/>
</dbReference>